<dbReference type="VEuPathDB" id="VectorBase:RSAN_029877"/>
<accession>A0A9D4QBX0</accession>
<evidence type="ECO:0000313" key="2">
    <source>
        <dbReference type="EMBL" id="KAH7972863.1"/>
    </source>
</evidence>
<evidence type="ECO:0000256" key="1">
    <source>
        <dbReference type="SAM" id="MobiDB-lite"/>
    </source>
</evidence>
<keyword evidence="3" id="KW-1185">Reference proteome</keyword>
<organism evidence="2 3">
    <name type="scientific">Rhipicephalus sanguineus</name>
    <name type="common">Brown dog tick</name>
    <name type="synonym">Ixodes sanguineus</name>
    <dbReference type="NCBI Taxonomy" id="34632"/>
    <lineage>
        <taxon>Eukaryota</taxon>
        <taxon>Metazoa</taxon>
        <taxon>Ecdysozoa</taxon>
        <taxon>Arthropoda</taxon>
        <taxon>Chelicerata</taxon>
        <taxon>Arachnida</taxon>
        <taxon>Acari</taxon>
        <taxon>Parasitiformes</taxon>
        <taxon>Ixodida</taxon>
        <taxon>Ixodoidea</taxon>
        <taxon>Ixodidae</taxon>
        <taxon>Rhipicephalinae</taxon>
        <taxon>Rhipicephalus</taxon>
        <taxon>Rhipicephalus</taxon>
    </lineage>
</organism>
<protein>
    <submittedName>
        <fullName evidence="2">Uncharacterized protein</fullName>
    </submittedName>
</protein>
<feature type="region of interest" description="Disordered" evidence="1">
    <location>
        <begin position="94"/>
        <end position="115"/>
    </location>
</feature>
<dbReference type="EMBL" id="JABSTV010001247">
    <property type="protein sequence ID" value="KAH7972863.1"/>
    <property type="molecule type" value="Genomic_DNA"/>
</dbReference>
<reference evidence="2" key="2">
    <citation type="submission" date="2021-09" db="EMBL/GenBank/DDBJ databases">
        <authorList>
            <person name="Jia N."/>
            <person name="Wang J."/>
            <person name="Shi W."/>
            <person name="Du L."/>
            <person name="Sun Y."/>
            <person name="Zhan W."/>
            <person name="Jiang J."/>
            <person name="Wang Q."/>
            <person name="Zhang B."/>
            <person name="Ji P."/>
            <person name="Sakyi L.B."/>
            <person name="Cui X."/>
            <person name="Yuan T."/>
            <person name="Jiang B."/>
            <person name="Yang W."/>
            <person name="Lam T.T.-Y."/>
            <person name="Chang Q."/>
            <person name="Ding S."/>
            <person name="Wang X."/>
            <person name="Zhu J."/>
            <person name="Ruan X."/>
            <person name="Zhao L."/>
            <person name="Wei J."/>
            <person name="Que T."/>
            <person name="Du C."/>
            <person name="Cheng J."/>
            <person name="Dai P."/>
            <person name="Han X."/>
            <person name="Huang E."/>
            <person name="Gao Y."/>
            <person name="Liu J."/>
            <person name="Shao H."/>
            <person name="Ye R."/>
            <person name="Li L."/>
            <person name="Wei W."/>
            <person name="Wang X."/>
            <person name="Wang C."/>
            <person name="Huo Q."/>
            <person name="Li W."/>
            <person name="Guo W."/>
            <person name="Chen H."/>
            <person name="Chen S."/>
            <person name="Zhou L."/>
            <person name="Zhou L."/>
            <person name="Ni X."/>
            <person name="Tian J."/>
            <person name="Zhou Y."/>
            <person name="Sheng Y."/>
            <person name="Liu T."/>
            <person name="Pan Y."/>
            <person name="Xia L."/>
            <person name="Li J."/>
            <person name="Zhao F."/>
            <person name="Cao W."/>
        </authorList>
    </citation>
    <scope>NUCLEOTIDE SEQUENCE</scope>
    <source>
        <strain evidence="2">Rsan-2018</strain>
        <tissue evidence="2">Larvae</tissue>
    </source>
</reference>
<proteinExistence type="predicted"/>
<sequence>MLTGSWWNIKASTISNCWRKAGLLETSLAPQDCEPTPRDCDDEVELDPELWNELTEKLPVDAAVTFEDYVDSDCATATSTELTCEEIISQVREHCSSSDEDDTADAEPGTTEQTISSSDVVVFLEKTRSYLGCCKDVLPITSLGSCGSIEETRLSATFIPAFVARKQLEEKRPQQSPSSLSAHRYNG</sequence>
<gene>
    <name evidence="2" type="ORF">HPB52_018104</name>
</gene>
<comment type="caution">
    <text evidence="2">The sequence shown here is derived from an EMBL/GenBank/DDBJ whole genome shotgun (WGS) entry which is preliminary data.</text>
</comment>
<dbReference type="AlphaFoldDB" id="A0A9D4QBX0"/>
<dbReference type="Proteomes" id="UP000821837">
    <property type="component" value="Chromosome 11"/>
</dbReference>
<name>A0A9D4QBX0_RHISA</name>
<evidence type="ECO:0000313" key="3">
    <source>
        <dbReference type="Proteomes" id="UP000821837"/>
    </source>
</evidence>
<reference evidence="2" key="1">
    <citation type="journal article" date="2020" name="Cell">
        <title>Large-Scale Comparative Analyses of Tick Genomes Elucidate Their Genetic Diversity and Vector Capacities.</title>
        <authorList>
            <consortium name="Tick Genome and Microbiome Consortium (TIGMIC)"/>
            <person name="Jia N."/>
            <person name="Wang J."/>
            <person name="Shi W."/>
            <person name="Du L."/>
            <person name="Sun Y."/>
            <person name="Zhan W."/>
            <person name="Jiang J.F."/>
            <person name="Wang Q."/>
            <person name="Zhang B."/>
            <person name="Ji P."/>
            <person name="Bell-Sakyi L."/>
            <person name="Cui X.M."/>
            <person name="Yuan T.T."/>
            <person name="Jiang B.G."/>
            <person name="Yang W.F."/>
            <person name="Lam T.T."/>
            <person name="Chang Q.C."/>
            <person name="Ding S.J."/>
            <person name="Wang X.J."/>
            <person name="Zhu J.G."/>
            <person name="Ruan X.D."/>
            <person name="Zhao L."/>
            <person name="Wei J.T."/>
            <person name="Ye R.Z."/>
            <person name="Que T.C."/>
            <person name="Du C.H."/>
            <person name="Zhou Y.H."/>
            <person name="Cheng J.X."/>
            <person name="Dai P.F."/>
            <person name="Guo W.B."/>
            <person name="Han X.H."/>
            <person name="Huang E.J."/>
            <person name="Li L.F."/>
            <person name="Wei W."/>
            <person name="Gao Y.C."/>
            <person name="Liu J.Z."/>
            <person name="Shao H.Z."/>
            <person name="Wang X."/>
            <person name="Wang C.C."/>
            <person name="Yang T.C."/>
            <person name="Huo Q.B."/>
            <person name="Li W."/>
            <person name="Chen H.Y."/>
            <person name="Chen S.E."/>
            <person name="Zhou L.G."/>
            <person name="Ni X.B."/>
            <person name="Tian J.H."/>
            <person name="Sheng Y."/>
            <person name="Liu T."/>
            <person name="Pan Y.S."/>
            <person name="Xia L.Y."/>
            <person name="Li J."/>
            <person name="Zhao F."/>
            <person name="Cao W.C."/>
        </authorList>
    </citation>
    <scope>NUCLEOTIDE SEQUENCE</scope>
    <source>
        <strain evidence="2">Rsan-2018</strain>
    </source>
</reference>